<name>A0A6N7XSK1_9ACTN</name>
<keyword evidence="6 7" id="KW-0472">Membrane</keyword>
<dbReference type="GO" id="GO:0005886">
    <property type="term" value="C:plasma membrane"/>
    <property type="evidence" value="ECO:0007669"/>
    <property type="project" value="UniProtKB-SubCell"/>
</dbReference>
<dbReference type="EMBL" id="VUNC01000002">
    <property type="protein sequence ID" value="MST72331.1"/>
    <property type="molecule type" value="Genomic_DNA"/>
</dbReference>
<evidence type="ECO:0000256" key="5">
    <source>
        <dbReference type="ARBA" id="ARBA00022989"/>
    </source>
</evidence>
<feature type="transmembrane region" description="Helical" evidence="7">
    <location>
        <begin position="169"/>
        <end position="188"/>
    </location>
</feature>
<comment type="similarity">
    <text evidence="2">Belongs to the CpsC/CapA family.</text>
</comment>
<keyword evidence="11" id="KW-1185">Reference proteome</keyword>
<dbReference type="InterPro" id="IPR032807">
    <property type="entry name" value="GNVR"/>
</dbReference>
<comment type="subcellular location">
    <subcellularLocation>
        <location evidence="1">Cell membrane</location>
        <topology evidence="1">Multi-pass membrane protein</topology>
    </subcellularLocation>
</comment>
<accession>A0A6N7XSK1</accession>
<feature type="domain" description="Tyrosine-protein kinase G-rich" evidence="9">
    <location>
        <begin position="144"/>
        <end position="190"/>
    </location>
</feature>
<dbReference type="RefSeq" id="WP_154434297.1">
    <property type="nucleotide sequence ID" value="NZ_VUNC01000002.1"/>
</dbReference>
<evidence type="ECO:0000259" key="9">
    <source>
        <dbReference type="Pfam" id="PF13807"/>
    </source>
</evidence>
<evidence type="ECO:0000313" key="10">
    <source>
        <dbReference type="EMBL" id="MST72331.1"/>
    </source>
</evidence>
<evidence type="ECO:0000256" key="4">
    <source>
        <dbReference type="ARBA" id="ARBA00022692"/>
    </source>
</evidence>
<proteinExistence type="inferred from homology"/>
<dbReference type="Pfam" id="PF02706">
    <property type="entry name" value="Wzz"/>
    <property type="match status" value="1"/>
</dbReference>
<evidence type="ECO:0000256" key="2">
    <source>
        <dbReference type="ARBA" id="ARBA00006683"/>
    </source>
</evidence>
<keyword evidence="4 7" id="KW-0812">Transmembrane</keyword>
<evidence type="ECO:0000256" key="6">
    <source>
        <dbReference type="ARBA" id="ARBA00023136"/>
    </source>
</evidence>
<keyword evidence="3" id="KW-1003">Cell membrane</keyword>
<comment type="caution">
    <text evidence="10">The sequence shown here is derived from an EMBL/GenBank/DDBJ whole genome shotgun (WGS) entry which is preliminary data.</text>
</comment>
<feature type="transmembrane region" description="Helical" evidence="7">
    <location>
        <begin position="16"/>
        <end position="35"/>
    </location>
</feature>
<dbReference type="PANTHER" id="PTHR32309">
    <property type="entry name" value="TYROSINE-PROTEIN KINASE"/>
    <property type="match status" value="1"/>
</dbReference>
<dbReference type="InterPro" id="IPR050445">
    <property type="entry name" value="Bact_polysacc_biosynth/exp"/>
</dbReference>
<keyword evidence="5 7" id="KW-1133">Transmembrane helix</keyword>
<evidence type="ECO:0000256" key="3">
    <source>
        <dbReference type="ARBA" id="ARBA00022475"/>
    </source>
</evidence>
<dbReference type="PANTHER" id="PTHR32309:SF13">
    <property type="entry name" value="FERRIC ENTEROBACTIN TRANSPORT PROTEIN FEPE"/>
    <property type="match status" value="1"/>
</dbReference>
<dbReference type="Proteomes" id="UP000469325">
    <property type="component" value="Unassembled WGS sequence"/>
</dbReference>
<sequence length="220" mass="23560">MTLAELFSLLRKHLRFVLLLPIVMGVVVAIAAFLMPNEYTASTTMYVLSRNDTTEGTSSGSQYSDLSAAQMMTQDVATIAESDRVKQDVSKQLGISSLSGYDVDVTSATTTRVLTISVTGKDAKRAADIANAYASDLQSVTQSVIGTQSVNVIDQASTPEIPSGPKRPLYIAVGLLAGLFAAIAIVVVQDMMDTRVKSSEDVEQLLNVPVVGHFPKLERM</sequence>
<evidence type="ECO:0000256" key="7">
    <source>
        <dbReference type="SAM" id="Phobius"/>
    </source>
</evidence>
<organism evidence="10 11">
    <name type="scientific">Olsenella porci</name>
    <dbReference type="NCBI Taxonomy" id="2652279"/>
    <lineage>
        <taxon>Bacteria</taxon>
        <taxon>Bacillati</taxon>
        <taxon>Actinomycetota</taxon>
        <taxon>Coriobacteriia</taxon>
        <taxon>Coriobacteriales</taxon>
        <taxon>Atopobiaceae</taxon>
        <taxon>Olsenella</taxon>
    </lineage>
</organism>
<feature type="domain" description="Polysaccharide chain length determinant N-terminal" evidence="8">
    <location>
        <begin position="2"/>
        <end position="93"/>
    </location>
</feature>
<evidence type="ECO:0000313" key="11">
    <source>
        <dbReference type="Proteomes" id="UP000469325"/>
    </source>
</evidence>
<dbReference type="InterPro" id="IPR003856">
    <property type="entry name" value="LPS_length_determ_N"/>
</dbReference>
<evidence type="ECO:0000259" key="8">
    <source>
        <dbReference type="Pfam" id="PF02706"/>
    </source>
</evidence>
<reference evidence="10 11" key="1">
    <citation type="submission" date="2019-08" db="EMBL/GenBank/DDBJ databases">
        <title>In-depth cultivation of the pig gut microbiome towards novel bacterial diversity and tailored functional studies.</title>
        <authorList>
            <person name="Wylensek D."/>
            <person name="Hitch T.C.A."/>
            <person name="Clavel T."/>
        </authorList>
    </citation>
    <scope>NUCLEOTIDE SEQUENCE [LARGE SCALE GENOMIC DNA]</scope>
    <source>
        <strain evidence="10 11">CA-Schmier-601-WT-1</strain>
    </source>
</reference>
<dbReference type="GO" id="GO:0004713">
    <property type="term" value="F:protein tyrosine kinase activity"/>
    <property type="evidence" value="ECO:0007669"/>
    <property type="project" value="TreeGrafter"/>
</dbReference>
<evidence type="ECO:0000256" key="1">
    <source>
        <dbReference type="ARBA" id="ARBA00004651"/>
    </source>
</evidence>
<gene>
    <name evidence="10" type="ORF">FYJ68_04305</name>
</gene>
<dbReference type="Pfam" id="PF13807">
    <property type="entry name" value="GNVR"/>
    <property type="match status" value="1"/>
</dbReference>
<protein>
    <submittedName>
        <fullName evidence="10">Lipopolysaccharide biosynthesis protein</fullName>
    </submittedName>
</protein>
<dbReference type="AlphaFoldDB" id="A0A6N7XSK1"/>